<dbReference type="EMBL" id="UYYA01005647">
    <property type="protein sequence ID" value="VDM64814.1"/>
    <property type="molecule type" value="Genomic_DNA"/>
</dbReference>
<dbReference type="Proteomes" id="UP000267027">
    <property type="component" value="Unassembled WGS sequence"/>
</dbReference>
<dbReference type="WBParaSite" id="ACOC_0001322801-mRNA-1">
    <property type="protein sequence ID" value="ACOC_0001322801-mRNA-1"/>
    <property type="gene ID" value="ACOC_0001322801"/>
</dbReference>
<protein>
    <submittedName>
        <fullName evidence="3">Gamma-glutamyltransferase</fullName>
    </submittedName>
</protein>
<dbReference type="Gene3D" id="3.60.20.40">
    <property type="match status" value="1"/>
</dbReference>
<keyword evidence="2" id="KW-1185">Reference proteome</keyword>
<reference evidence="1 2" key="2">
    <citation type="submission" date="2018-11" db="EMBL/GenBank/DDBJ databases">
        <authorList>
            <consortium name="Pathogen Informatics"/>
        </authorList>
    </citation>
    <scope>NUCLEOTIDE SEQUENCE [LARGE SCALE GENOMIC DNA]</scope>
    <source>
        <strain evidence="1 2">Costa Rica</strain>
    </source>
</reference>
<dbReference type="SUPFAM" id="SSF56235">
    <property type="entry name" value="N-terminal nucleophile aminohydrolases (Ntn hydrolases)"/>
    <property type="match status" value="1"/>
</dbReference>
<accession>A0A0R3Q2D0</accession>
<gene>
    <name evidence="1" type="ORF">ACOC_LOCUS13229</name>
</gene>
<organism evidence="3">
    <name type="scientific">Angiostrongylus costaricensis</name>
    <name type="common">Nematode worm</name>
    <dbReference type="NCBI Taxonomy" id="334426"/>
    <lineage>
        <taxon>Eukaryota</taxon>
        <taxon>Metazoa</taxon>
        <taxon>Ecdysozoa</taxon>
        <taxon>Nematoda</taxon>
        <taxon>Chromadorea</taxon>
        <taxon>Rhabditida</taxon>
        <taxon>Rhabditina</taxon>
        <taxon>Rhabditomorpha</taxon>
        <taxon>Strongyloidea</taxon>
        <taxon>Metastrongylidae</taxon>
        <taxon>Angiostrongylus</taxon>
    </lineage>
</organism>
<dbReference type="InterPro" id="IPR029055">
    <property type="entry name" value="Ntn_hydrolases_N"/>
</dbReference>
<dbReference type="AlphaFoldDB" id="A0A0R3Q2D0"/>
<reference evidence="3" key="1">
    <citation type="submission" date="2017-02" db="UniProtKB">
        <authorList>
            <consortium name="WormBaseParasite"/>
        </authorList>
    </citation>
    <scope>IDENTIFICATION</scope>
</reference>
<proteinExistence type="predicted"/>
<evidence type="ECO:0000313" key="3">
    <source>
        <dbReference type="WBParaSite" id="ACOC_0001322801-mRNA-1"/>
    </source>
</evidence>
<name>A0A0R3Q2D0_ANGCS</name>
<sequence>NFRWPKEKKRKQGDVEYAAKQLLELGDLTPSAELSNNWAANMFVIADRRTQSAIAYVGTLGQTFGSRISAGDNFYLNNLAQIKRKSIHASDSGFHRLLPTIMFKDDKITLAYAAPGGVMEISKSGPRTISVMILNKIANVSIDKAVVYPIVYPKGIDHNMAFKEGVPFLDHLNRNRVIQATKNTVDESVAIDGEGEKFTFFK</sequence>
<evidence type="ECO:0000313" key="2">
    <source>
        <dbReference type="Proteomes" id="UP000267027"/>
    </source>
</evidence>
<dbReference type="InterPro" id="IPR043137">
    <property type="entry name" value="GGT_ssub_C"/>
</dbReference>
<dbReference type="OrthoDB" id="5870827at2759"/>
<evidence type="ECO:0000313" key="1">
    <source>
        <dbReference type="EMBL" id="VDM64814.1"/>
    </source>
</evidence>